<comment type="cofactor">
    <cofactor evidence="1">
        <name>Zn(2+)</name>
        <dbReference type="ChEBI" id="CHEBI:29105"/>
    </cofactor>
</comment>
<keyword evidence="4" id="KW-0031">Aminopeptidase</keyword>
<dbReference type="GO" id="GO:0043171">
    <property type="term" value="P:peptide catabolic process"/>
    <property type="evidence" value="ECO:0007669"/>
    <property type="project" value="TreeGrafter"/>
</dbReference>
<evidence type="ECO:0000256" key="4">
    <source>
        <dbReference type="ARBA" id="ARBA00022438"/>
    </source>
</evidence>
<keyword evidence="7" id="KW-0479">Metal-binding</keyword>
<keyword evidence="5" id="KW-1003">Cell membrane</keyword>
<dbReference type="GO" id="GO:0005737">
    <property type="term" value="C:cytoplasm"/>
    <property type="evidence" value="ECO:0007669"/>
    <property type="project" value="TreeGrafter"/>
</dbReference>
<keyword evidence="12" id="KW-1015">Disulfide bond</keyword>
<feature type="domain" description="ERAP1-like C-terminal" evidence="14">
    <location>
        <begin position="47"/>
        <end position="315"/>
    </location>
</feature>
<comment type="subcellular location">
    <subcellularLocation>
        <location evidence="2">Cell membrane</location>
    </subcellularLocation>
</comment>
<dbReference type="PANTHER" id="PTHR11533">
    <property type="entry name" value="PROTEASE M1 ZINC METALLOPROTEASE"/>
    <property type="match status" value="1"/>
</dbReference>
<dbReference type="Gene3D" id="2.60.40.1910">
    <property type="match status" value="1"/>
</dbReference>
<evidence type="ECO:0000256" key="12">
    <source>
        <dbReference type="ARBA" id="ARBA00023157"/>
    </source>
</evidence>
<evidence type="ECO:0000256" key="8">
    <source>
        <dbReference type="ARBA" id="ARBA00022801"/>
    </source>
</evidence>
<dbReference type="GO" id="GO:0005886">
    <property type="term" value="C:plasma membrane"/>
    <property type="evidence" value="ECO:0007669"/>
    <property type="project" value="UniProtKB-SubCell"/>
</dbReference>
<evidence type="ECO:0000256" key="10">
    <source>
        <dbReference type="ARBA" id="ARBA00023049"/>
    </source>
</evidence>
<dbReference type="Pfam" id="PF11838">
    <property type="entry name" value="ERAP1_C"/>
    <property type="match status" value="1"/>
</dbReference>
<dbReference type="FunFam" id="1.25.50.20:FF:000001">
    <property type="entry name" value="Aminopeptidase"/>
    <property type="match status" value="1"/>
</dbReference>
<evidence type="ECO:0000256" key="9">
    <source>
        <dbReference type="ARBA" id="ARBA00022833"/>
    </source>
</evidence>
<dbReference type="GO" id="GO:0006508">
    <property type="term" value="P:proteolysis"/>
    <property type="evidence" value="ECO:0007669"/>
    <property type="project" value="UniProtKB-KW"/>
</dbReference>
<evidence type="ECO:0000256" key="7">
    <source>
        <dbReference type="ARBA" id="ARBA00022723"/>
    </source>
</evidence>
<keyword evidence="10" id="KW-0482">Metalloprotease</keyword>
<organism evidence="15">
    <name type="scientific">Arion vulgaris</name>
    <dbReference type="NCBI Taxonomy" id="1028688"/>
    <lineage>
        <taxon>Eukaryota</taxon>
        <taxon>Metazoa</taxon>
        <taxon>Spiralia</taxon>
        <taxon>Lophotrochozoa</taxon>
        <taxon>Mollusca</taxon>
        <taxon>Gastropoda</taxon>
        <taxon>Heterobranchia</taxon>
        <taxon>Euthyneura</taxon>
        <taxon>Panpulmonata</taxon>
        <taxon>Eupulmonata</taxon>
        <taxon>Stylommatophora</taxon>
        <taxon>Helicina</taxon>
        <taxon>Arionoidea</taxon>
        <taxon>Arionidae</taxon>
        <taxon>Arion</taxon>
    </lineage>
</organism>
<dbReference type="GO" id="GO:0005615">
    <property type="term" value="C:extracellular space"/>
    <property type="evidence" value="ECO:0007669"/>
    <property type="project" value="TreeGrafter"/>
</dbReference>
<comment type="similarity">
    <text evidence="3">Belongs to the peptidase M1 family.</text>
</comment>
<sequence>PLTFTSSNNPRFEQYYQDVYWLHHHETSKIFNIFHHLLPGRNDTNSWILANVQQHGFYRVNYHADNWLALRKQLLVNHTVFPIITRSQLLDDVWNLALSGHANISSALEISDYLHKEKDYVPWSAAEKELKFVDEKLLLTSVHEPFRKFMRAKLTDTFRELGMLNISTGHVNIVTQLLIAEQACYYGIYTCLSEASRHYHLWMHNQSQYMIDPNFKNLVYCNAIANGGWNEWNFALKMYKKTDDTYEKARLLKAMACTKNYMILAHFLAIIIEENSPISFDDAHTAYYSVANNKFGKDLADQFHMANQETLQNNFWIYRPNKYSDNKPKTVSVNMEAEINKESKSEDLGSVKLAIDQAIENEPSHIKWQKKYISTIAQWLKEKKYM</sequence>
<dbReference type="PANTHER" id="PTHR11533:SF276">
    <property type="entry name" value="GLUTAMYL AMINOPEPTIDASE"/>
    <property type="match status" value="1"/>
</dbReference>
<evidence type="ECO:0000313" key="15">
    <source>
        <dbReference type="EMBL" id="CEK74356.1"/>
    </source>
</evidence>
<dbReference type="InterPro" id="IPR050344">
    <property type="entry name" value="Peptidase_M1_aminopeptidases"/>
</dbReference>
<dbReference type="GO" id="GO:0042277">
    <property type="term" value="F:peptide binding"/>
    <property type="evidence" value="ECO:0007669"/>
    <property type="project" value="TreeGrafter"/>
</dbReference>
<evidence type="ECO:0000259" key="14">
    <source>
        <dbReference type="Pfam" id="PF11838"/>
    </source>
</evidence>
<dbReference type="GO" id="GO:0070006">
    <property type="term" value="F:metalloaminopeptidase activity"/>
    <property type="evidence" value="ECO:0007669"/>
    <property type="project" value="TreeGrafter"/>
</dbReference>
<dbReference type="Gene3D" id="1.25.50.20">
    <property type="match status" value="1"/>
</dbReference>
<keyword evidence="13" id="KW-0325">Glycoprotein</keyword>
<keyword evidence="11" id="KW-0472">Membrane</keyword>
<evidence type="ECO:0000256" key="3">
    <source>
        <dbReference type="ARBA" id="ARBA00010136"/>
    </source>
</evidence>
<reference evidence="15" key="1">
    <citation type="submission" date="2014-12" db="EMBL/GenBank/DDBJ databases">
        <title>Insight into the proteome of Arion vulgaris.</title>
        <authorList>
            <person name="Aradska J."/>
            <person name="Bulat T."/>
            <person name="Smidak R."/>
            <person name="Sarate P."/>
            <person name="Gangsoo J."/>
            <person name="Sialana F."/>
            <person name="Bilban M."/>
            <person name="Lubec G."/>
        </authorList>
    </citation>
    <scope>NUCLEOTIDE SEQUENCE</scope>
    <source>
        <tissue evidence="15">Skin</tissue>
    </source>
</reference>
<accession>A0A0B7A2N8</accession>
<dbReference type="EMBL" id="HACG01027491">
    <property type="protein sequence ID" value="CEK74356.1"/>
    <property type="molecule type" value="Transcribed_RNA"/>
</dbReference>
<protein>
    <recommendedName>
        <fullName evidence="14">ERAP1-like C-terminal domain-containing protein</fullName>
    </recommendedName>
</protein>
<evidence type="ECO:0000256" key="11">
    <source>
        <dbReference type="ARBA" id="ARBA00023136"/>
    </source>
</evidence>
<proteinExistence type="inferred from homology"/>
<dbReference type="InterPro" id="IPR024571">
    <property type="entry name" value="ERAP1-like_C_dom"/>
</dbReference>
<keyword evidence="9" id="KW-0862">Zinc</keyword>
<dbReference type="GO" id="GO:0008270">
    <property type="term" value="F:zinc ion binding"/>
    <property type="evidence" value="ECO:0007669"/>
    <property type="project" value="TreeGrafter"/>
</dbReference>
<keyword evidence="8" id="KW-0378">Hydrolase</keyword>
<name>A0A0B7A2N8_9EUPU</name>
<keyword evidence="6" id="KW-0645">Protease</keyword>
<evidence type="ECO:0000256" key="5">
    <source>
        <dbReference type="ARBA" id="ARBA00022475"/>
    </source>
</evidence>
<evidence type="ECO:0000256" key="13">
    <source>
        <dbReference type="ARBA" id="ARBA00023180"/>
    </source>
</evidence>
<evidence type="ECO:0000256" key="6">
    <source>
        <dbReference type="ARBA" id="ARBA00022670"/>
    </source>
</evidence>
<evidence type="ECO:0000256" key="2">
    <source>
        <dbReference type="ARBA" id="ARBA00004236"/>
    </source>
</evidence>
<feature type="non-terminal residue" evidence="15">
    <location>
        <position position="1"/>
    </location>
</feature>
<gene>
    <name evidence="15" type="primary">ORF90709</name>
</gene>
<evidence type="ECO:0000256" key="1">
    <source>
        <dbReference type="ARBA" id="ARBA00001947"/>
    </source>
</evidence>
<dbReference type="AlphaFoldDB" id="A0A0B7A2N8"/>